<feature type="domain" description="HTH araC/xylS-type" evidence="4">
    <location>
        <begin position="198"/>
        <end position="296"/>
    </location>
</feature>
<dbReference type="InterPro" id="IPR032783">
    <property type="entry name" value="AraC_lig"/>
</dbReference>
<dbReference type="Gene3D" id="1.10.10.60">
    <property type="entry name" value="Homeodomain-like"/>
    <property type="match status" value="1"/>
</dbReference>
<evidence type="ECO:0000313" key="6">
    <source>
        <dbReference type="Proteomes" id="UP001549184"/>
    </source>
</evidence>
<keyword evidence="6" id="KW-1185">Reference proteome</keyword>
<dbReference type="PANTHER" id="PTHR46796">
    <property type="entry name" value="HTH-TYPE TRANSCRIPTIONAL ACTIVATOR RHAS-RELATED"/>
    <property type="match status" value="1"/>
</dbReference>
<dbReference type="PROSITE" id="PS01124">
    <property type="entry name" value="HTH_ARAC_FAMILY_2"/>
    <property type="match status" value="1"/>
</dbReference>
<reference evidence="5 6" key="1">
    <citation type="submission" date="2024-06" db="EMBL/GenBank/DDBJ databases">
        <title>Sorghum-associated microbial communities from plants grown in Nebraska, USA.</title>
        <authorList>
            <person name="Schachtman D."/>
        </authorList>
    </citation>
    <scope>NUCLEOTIDE SEQUENCE [LARGE SCALE GENOMIC DNA]</scope>
    <source>
        <strain evidence="5 6">1073</strain>
    </source>
</reference>
<dbReference type="SUPFAM" id="SSF46689">
    <property type="entry name" value="Homeodomain-like"/>
    <property type="match status" value="2"/>
</dbReference>
<evidence type="ECO:0000256" key="1">
    <source>
        <dbReference type="ARBA" id="ARBA00023015"/>
    </source>
</evidence>
<comment type="caution">
    <text evidence="5">The sequence shown here is derived from an EMBL/GenBank/DDBJ whole genome shotgun (WGS) entry which is preliminary data.</text>
</comment>
<accession>A0ABV2JXJ3</accession>
<evidence type="ECO:0000256" key="2">
    <source>
        <dbReference type="ARBA" id="ARBA00023125"/>
    </source>
</evidence>
<dbReference type="RefSeq" id="WP_354014945.1">
    <property type="nucleotide sequence ID" value="NZ_JBEPMU010000005.1"/>
</dbReference>
<dbReference type="PANTHER" id="PTHR46796:SF7">
    <property type="entry name" value="ARAC FAMILY TRANSCRIPTIONAL REGULATOR"/>
    <property type="match status" value="1"/>
</dbReference>
<dbReference type="InterPro" id="IPR037923">
    <property type="entry name" value="HTH-like"/>
</dbReference>
<keyword evidence="2" id="KW-0238">DNA-binding</keyword>
<organism evidence="5 6">
    <name type="scientific">Dyella japonica</name>
    <dbReference type="NCBI Taxonomy" id="231455"/>
    <lineage>
        <taxon>Bacteria</taxon>
        <taxon>Pseudomonadati</taxon>
        <taxon>Pseudomonadota</taxon>
        <taxon>Gammaproteobacteria</taxon>
        <taxon>Lysobacterales</taxon>
        <taxon>Rhodanobacteraceae</taxon>
        <taxon>Dyella</taxon>
    </lineage>
</organism>
<dbReference type="Pfam" id="PF12833">
    <property type="entry name" value="HTH_18"/>
    <property type="match status" value="1"/>
</dbReference>
<keyword evidence="1" id="KW-0805">Transcription regulation</keyword>
<protein>
    <submittedName>
        <fullName evidence="5">AraC-like DNA-binding protein/mannose-6-phosphate isomerase-like protein (Cupin superfamily)</fullName>
    </submittedName>
</protein>
<evidence type="ECO:0000256" key="3">
    <source>
        <dbReference type="ARBA" id="ARBA00023163"/>
    </source>
</evidence>
<dbReference type="InterPro" id="IPR009057">
    <property type="entry name" value="Homeodomain-like_sf"/>
</dbReference>
<dbReference type="InterPro" id="IPR018060">
    <property type="entry name" value="HTH_AraC"/>
</dbReference>
<dbReference type="EMBL" id="JBEPMU010000005">
    <property type="protein sequence ID" value="MET3653556.1"/>
    <property type="molecule type" value="Genomic_DNA"/>
</dbReference>
<dbReference type="SMART" id="SM00342">
    <property type="entry name" value="HTH_ARAC"/>
    <property type="match status" value="1"/>
</dbReference>
<dbReference type="Pfam" id="PF12852">
    <property type="entry name" value="Cupin_6"/>
    <property type="match status" value="1"/>
</dbReference>
<name>A0ABV2JXJ3_9GAMM</name>
<evidence type="ECO:0000259" key="4">
    <source>
        <dbReference type="PROSITE" id="PS01124"/>
    </source>
</evidence>
<gene>
    <name evidence="5" type="ORF">ABIC75_003293</name>
</gene>
<evidence type="ECO:0000313" key="5">
    <source>
        <dbReference type="EMBL" id="MET3653556.1"/>
    </source>
</evidence>
<keyword evidence="3" id="KW-0804">Transcription</keyword>
<dbReference type="Proteomes" id="UP001549184">
    <property type="component" value="Unassembled WGS sequence"/>
</dbReference>
<proteinExistence type="predicted"/>
<dbReference type="InterPro" id="IPR050204">
    <property type="entry name" value="AraC_XylS_family_regulators"/>
</dbReference>
<dbReference type="SUPFAM" id="SSF51215">
    <property type="entry name" value="Regulatory protein AraC"/>
    <property type="match status" value="1"/>
</dbReference>
<sequence>MYIEPNPSLPAGPRPQLVAPALESLLNRSMLQVQVVAELHRCGSWYADAPRYECGLFHLVGTGRCQVESDELDGAVTLETGDLVIFPHGAAHRLSGTVPDELHHTGLICGEFRFTGTAQHPLNLALPSCMVIHAASASAPFRQLAATMAEVVHADCAGRHVLLNKLADALFTLAICEYSRTTGERQGLFASLADPRIARVLQAVHDHPGKAWTMQSMAALACMSRSAFAERFTQLMKQPPIQYVTQWRVSVAEQLLRDRQQSVAGIAQQLGYSSEAAFRRLFKRVSGRCPGRVRGEGMRAAALN</sequence>